<feature type="compositionally biased region" description="Basic and acidic residues" evidence="2">
    <location>
        <begin position="12"/>
        <end position="34"/>
    </location>
</feature>
<feature type="compositionally biased region" description="Basic residues" evidence="2">
    <location>
        <begin position="1"/>
        <end position="11"/>
    </location>
</feature>
<name>A0AAV7XT72_9NEOP</name>
<feature type="region of interest" description="Disordered" evidence="2">
    <location>
        <begin position="88"/>
        <end position="113"/>
    </location>
</feature>
<keyword evidence="4" id="KW-1185">Reference proteome</keyword>
<evidence type="ECO:0000256" key="2">
    <source>
        <dbReference type="SAM" id="MobiDB-lite"/>
    </source>
</evidence>
<dbReference type="GO" id="GO:0005634">
    <property type="term" value="C:nucleus"/>
    <property type="evidence" value="ECO:0007669"/>
    <property type="project" value="TreeGrafter"/>
</dbReference>
<reference evidence="3" key="1">
    <citation type="submission" date="2022-12" db="EMBL/GenBank/DDBJ databases">
        <title>Chromosome-level genome assembly of the bean flower thrips Megalurothrips usitatus.</title>
        <authorList>
            <person name="Ma L."/>
            <person name="Liu Q."/>
            <person name="Li H."/>
            <person name="Cai W."/>
        </authorList>
    </citation>
    <scope>NUCLEOTIDE SEQUENCE</scope>
    <source>
        <strain evidence="3">Cailab_2022a</strain>
    </source>
</reference>
<feature type="coiled-coil region" evidence="1">
    <location>
        <begin position="156"/>
        <end position="229"/>
    </location>
</feature>
<feature type="compositionally biased region" description="Basic and acidic residues" evidence="2">
    <location>
        <begin position="288"/>
        <end position="309"/>
    </location>
</feature>
<sequence length="341" mass="39151">MGRKIPTRKHMGVRDPDKQRQQREKLLKAKREDAPPDDFSQPIPKKLAHILKLSKLIEEGKIVEKSRKKKAGKKNNISHEENELLRTDNFAGGTGNTLPGMKRPLKHLPTLTMRPGENKRSFLHRVNMWTENIVKESKFESQFGVDIVRDADTGQVKALEKRKKDEIDKIAEKEARLTAQKESGQKPKKSKKKLAEEIAAKEAKKKKNIERMKRNRTKLLEKAHKREEEKDQFPVRETIKFGEVVDRPPEFTVLPRKAIDEKNLKNLMFNQMLMQGKNAEKGNNSVEKGSRVTEGKSEPSKKSTGKLKDLPPGQRRQIEQQQKIAIAAYRLLKAKKAKAAE</sequence>
<protein>
    <recommendedName>
        <fullName evidence="5">Coiled-coil domain-containing protein 137</fullName>
    </recommendedName>
</protein>
<evidence type="ECO:0000313" key="3">
    <source>
        <dbReference type="EMBL" id="KAJ1527957.1"/>
    </source>
</evidence>
<evidence type="ECO:0000313" key="4">
    <source>
        <dbReference type="Proteomes" id="UP001075354"/>
    </source>
</evidence>
<evidence type="ECO:0008006" key="5">
    <source>
        <dbReference type="Google" id="ProtNLM"/>
    </source>
</evidence>
<dbReference type="EMBL" id="JAPTSV010000005">
    <property type="protein sequence ID" value="KAJ1527957.1"/>
    <property type="molecule type" value="Genomic_DNA"/>
</dbReference>
<dbReference type="Proteomes" id="UP001075354">
    <property type="component" value="Chromosome 5"/>
</dbReference>
<dbReference type="PANTHER" id="PTHR21838">
    <property type="entry name" value="COILED-COIL DOMAIN-CONTAINING PROTEIN 137"/>
    <property type="match status" value="1"/>
</dbReference>
<gene>
    <name evidence="3" type="ORF">ONE63_007890</name>
</gene>
<keyword evidence="1" id="KW-0175">Coiled coil</keyword>
<dbReference type="AlphaFoldDB" id="A0AAV7XT72"/>
<feature type="region of interest" description="Disordered" evidence="2">
    <location>
        <begin position="1"/>
        <end position="44"/>
    </location>
</feature>
<dbReference type="PANTHER" id="PTHR21838:SF2">
    <property type="entry name" value="COILED-COIL DOMAIN-CONTAINING PROTEIN 137"/>
    <property type="match status" value="1"/>
</dbReference>
<dbReference type="InterPro" id="IPR026680">
    <property type="entry name" value="CCDC137"/>
</dbReference>
<feature type="region of interest" description="Disordered" evidence="2">
    <location>
        <begin position="275"/>
        <end position="321"/>
    </location>
</feature>
<organism evidence="3 4">
    <name type="scientific">Megalurothrips usitatus</name>
    <name type="common">bean blossom thrips</name>
    <dbReference type="NCBI Taxonomy" id="439358"/>
    <lineage>
        <taxon>Eukaryota</taxon>
        <taxon>Metazoa</taxon>
        <taxon>Ecdysozoa</taxon>
        <taxon>Arthropoda</taxon>
        <taxon>Hexapoda</taxon>
        <taxon>Insecta</taxon>
        <taxon>Pterygota</taxon>
        <taxon>Neoptera</taxon>
        <taxon>Paraneoptera</taxon>
        <taxon>Thysanoptera</taxon>
        <taxon>Terebrantia</taxon>
        <taxon>Thripoidea</taxon>
        <taxon>Thripidae</taxon>
        <taxon>Megalurothrips</taxon>
    </lineage>
</organism>
<proteinExistence type="predicted"/>
<evidence type="ECO:0000256" key="1">
    <source>
        <dbReference type="SAM" id="Coils"/>
    </source>
</evidence>
<comment type="caution">
    <text evidence="3">The sequence shown here is derived from an EMBL/GenBank/DDBJ whole genome shotgun (WGS) entry which is preliminary data.</text>
</comment>
<accession>A0AAV7XT72</accession>